<reference evidence="1" key="1">
    <citation type="journal article" date="2020" name="Stud. Mycol.">
        <title>101 Dothideomycetes genomes: a test case for predicting lifestyles and emergence of pathogens.</title>
        <authorList>
            <person name="Haridas S."/>
            <person name="Albert R."/>
            <person name="Binder M."/>
            <person name="Bloem J."/>
            <person name="Labutti K."/>
            <person name="Salamov A."/>
            <person name="Andreopoulos B."/>
            <person name="Baker S."/>
            <person name="Barry K."/>
            <person name="Bills G."/>
            <person name="Bluhm B."/>
            <person name="Cannon C."/>
            <person name="Castanera R."/>
            <person name="Culley D."/>
            <person name="Daum C."/>
            <person name="Ezra D."/>
            <person name="Gonzalez J."/>
            <person name="Henrissat B."/>
            <person name="Kuo A."/>
            <person name="Liang C."/>
            <person name="Lipzen A."/>
            <person name="Lutzoni F."/>
            <person name="Magnuson J."/>
            <person name="Mondo S."/>
            <person name="Nolan M."/>
            <person name="Ohm R."/>
            <person name="Pangilinan J."/>
            <person name="Park H.-J."/>
            <person name="Ramirez L."/>
            <person name="Alfaro M."/>
            <person name="Sun H."/>
            <person name="Tritt A."/>
            <person name="Yoshinaga Y."/>
            <person name="Zwiers L.-H."/>
            <person name="Turgeon B."/>
            <person name="Goodwin S."/>
            <person name="Spatafora J."/>
            <person name="Crous P."/>
            <person name="Grigoriev I."/>
        </authorList>
    </citation>
    <scope>NUCLEOTIDE SEQUENCE</scope>
    <source>
        <strain evidence="1">CBS 473.64</strain>
    </source>
</reference>
<name>A0A6A6SE00_9PLEO</name>
<dbReference type="Proteomes" id="UP000799753">
    <property type="component" value="Unassembled WGS sequence"/>
</dbReference>
<dbReference type="OrthoDB" id="5337308at2759"/>
<organism evidence="1 2">
    <name type="scientific">Massarina eburnea CBS 473.64</name>
    <dbReference type="NCBI Taxonomy" id="1395130"/>
    <lineage>
        <taxon>Eukaryota</taxon>
        <taxon>Fungi</taxon>
        <taxon>Dikarya</taxon>
        <taxon>Ascomycota</taxon>
        <taxon>Pezizomycotina</taxon>
        <taxon>Dothideomycetes</taxon>
        <taxon>Pleosporomycetidae</taxon>
        <taxon>Pleosporales</taxon>
        <taxon>Massarineae</taxon>
        <taxon>Massarinaceae</taxon>
        <taxon>Massarina</taxon>
    </lineage>
</organism>
<proteinExistence type="predicted"/>
<keyword evidence="2" id="KW-1185">Reference proteome</keyword>
<gene>
    <name evidence="1" type="ORF">P280DRAFT_466302</name>
</gene>
<protein>
    <submittedName>
        <fullName evidence="1">Uncharacterized protein</fullName>
    </submittedName>
</protein>
<accession>A0A6A6SE00</accession>
<evidence type="ECO:0000313" key="1">
    <source>
        <dbReference type="EMBL" id="KAF2645071.1"/>
    </source>
</evidence>
<dbReference type="EMBL" id="MU006778">
    <property type="protein sequence ID" value="KAF2645071.1"/>
    <property type="molecule type" value="Genomic_DNA"/>
</dbReference>
<evidence type="ECO:0000313" key="2">
    <source>
        <dbReference type="Proteomes" id="UP000799753"/>
    </source>
</evidence>
<sequence>MAQVNGLPPDTNLPNLKAWHDIAFLQYQEHARERNQPVRNLRYIFSAPVHNSISKAIINRAIGANLPTDCARYEWDNRVELPPEHDGFNALLASPNGRGAPLMLITHKSVFGQRRIIESVTVFCSPFIGGLDVNLLFTIRQREEDDDDDD</sequence>
<dbReference type="AlphaFoldDB" id="A0A6A6SE00"/>